<name>A0AAW1PPQ9_9CHLO</name>
<protein>
    <recommendedName>
        <fullName evidence="3">Glycosyltransferase</fullName>
    </recommendedName>
</protein>
<proteinExistence type="predicted"/>
<keyword evidence="2" id="KW-1185">Reference proteome</keyword>
<dbReference type="SUPFAM" id="SSF53756">
    <property type="entry name" value="UDP-Glycosyltransferase/glycogen phosphorylase"/>
    <property type="match status" value="1"/>
</dbReference>
<evidence type="ECO:0008006" key="3">
    <source>
        <dbReference type="Google" id="ProtNLM"/>
    </source>
</evidence>
<reference evidence="1 2" key="1">
    <citation type="journal article" date="2024" name="Nat. Commun.">
        <title>Phylogenomics reveals the evolutionary origins of lichenization in chlorophyte algae.</title>
        <authorList>
            <person name="Puginier C."/>
            <person name="Libourel C."/>
            <person name="Otte J."/>
            <person name="Skaloud P."/>
            <person name="Haon M."/>
            <person name="Grisel S."/>
            <person name="Petersen M."/>
            <person name="Berrin J.G."/>
            <person name="Delaux P.M."/>
            <person name="Dal Grande F."/>
            <person name="Keller J."/>
        </authorList>
    </citation>
    <scope>NUCLEOTIDE SEQUENCE [LARGE SCALE GENOMIC DNA]</scope>
    <source>
        <strain evidence="1 2">SAG 2043</strain>
    </source>
</reference>
<dbReference type="Proteomes" id="UP001489004">
    <property type="component" value="Unassembled WGS sequence"/>
</dbReference>
<dbReference type="Pfam" id="PF13692">
    <property type="entry name" value="Glyco_trans_1_4"/>
    <property type="match status" value="1"/>
</dbReference>
<gene>
    <name evidence="1" type="ORF">WJX72_010518</name>
</gene>
<dbReference type="Gene3D" id="3.40.50.2000">
    <property type="entry name" value="Glycogen Phosphorylase B"/>
    <property type="match status" value="1"/>
</dbReference>
<sequence length="489" mass="54053">MLTCQLTRRCLLRPEASRCVVLPLVVISQRGFGISRKRCAPATALRTAQAHGHAGTATPEEPRASQQQVLYISSIWPERSSSAAGVRTSDILTAFQSWGWSVAYVSSARPNAHSELLAAQGCRTFSCLPNREADFAAVLQQVHPSICVFDRFYAEEAFSFRVRELAPQALRVVDMQDMHFLREGRQAAAKAGSSIAEIMAVCPDATSANALRELASIYRSDLTLVCSPAEMSLLLLHYQIPACKLLPAPFFMPPPPRPAQLPAFHDRKHFVTLGNFRHPPNMDSVRWLHDQVWPLMRKRLDDPAVELHVYGAAITGAAQQLNRPKQGFLVKGRAASLDVLRDYRVCLAPLRFGAGLKGKIADSWAHGLPVVTTSVGSEGMQVEGKPWGGVAEANDAERFAEQAAELYLDAEAWRQAQAAGLDLLGELYDQDSNLAALKAGFKQALSRMERHRQVDLIGAILWTQQMRSTEYFSRWIEMKETAQNGQVPV</sequence>
<accession>A0AAW1PPQ9</accession>
<organism evidence="1 2">
    <name type="scientific">[Myrmecia] bisecta</name>
    <dbReference type="NCBI Taxonomy" id="41462"/>
    <lineage>
        <taxon>Eukaryota</taxon>
        <taxon>Viridiplantae</taxon>
        <taxon>Chlorophyta</taxon>
        <taxon>core chlorophytes</taxon>
        <taxon>Trebouxiophyceae</taxon>
        <taxon>Trebouxiales</taxon>
        <taxon>Trebouxiaceae</taxon>
        <taxon>Myrmecia</taxon>
    </lineage>
</organism>
<comment type="caution">
    <text evidence="1">The sequence shown here is derived from an EMBL/GenBank/DDBJ whole genome shotgun (WGS) entry which is preliminary data.</text>
</comment>
<dbReference type="EMBL" id="JALJOR010000009">
    <property type="protein sequence ID" value="KAK9811810.1"/>
    <property type="molecule type" value="Genomic_DNA"/>
</dbReference>
<dbReference type="AlphaFoldDB" id="A0AAW1PPQ9"/>
<evidence type="ECO:0000313" key="2">
    <source>
        <dbReference type="Proteomes" id="UP001489004"/>
    </source>
</evidence>
<evidence type="ECO:0000313" key="1">
    <source>
        <dbReference type="EMBL" id="KAK9811810.1"/>
    </source>
</evidence>